<accession>A0A7V3YH79</accession>
<reference evidence="3" key="1">
    <citation type="journal article" date="2020" name="mSystems">
        <title>Genome- and Community-Level Interaction Insights into Carbon Utilization and Element Cycling Functions of Hydrothermarchaeota in Hydrothermal Sediment.</title>
        <authorList>
            <person name="Zhou Z."/>
            <person name="Liu Y."/>
            <person name="Xu W."/>
            <person name="Pan J."/>
            <person name="Luo Z.H."/>
            <person name="Li M."/>
        </authorList>
    </citation>
    <scope>NUCLEOTIDE SEQUENCE [LARGE SCALE GENOMIC DNA]</scope>
    <source>
        <strain evidence="3">SpSt-747</strain>
    </source>
</reference>
<gene>
    <name evidence="3" type="ORF">ENV30_06940</name>
</gene>
<dbReference type="GO" id="GO:0051537">
    <property type="term" value="F:2 iron, 2 sulfur cluster binding"/>
    <property type="evidence" value="ECO:0007669"/>
    <property type="project" value="UniProtKB-KW"/>
</dbReference>
<comment type="cofactor">
    <cofactor evidence="1">
        <name>[2Fe-2S] cluster</name>
        <dbReference type="ChEBI" id="CHEBI:190135"/>
    </cofactor>
    <text evidence="1">Binds 1 [2Fe-2S] cluster per subunit.</text>
</comment>
<dbReference type="InterPro" id="IPR050353">
    <property type="entry name" value="PyrK_electron_transfer"/>
</dbReference>
<feature type="domain" description="FAD-binding FR-type" evidence="2">
    <location>
        <begin position="7"/>
        <end position="102"/>
    </location>
</feature>
<dbReference type="CDD" id="cd06221">
    <property type="entry name" value="sulfite_reductase_like"/>
    <property type="match status" value="1"/>
</dbReference>
<dbReference type="GO" id="GO:0050660">
    <property type="term" value="F:flavin adenine dinucleotide binding"/>
    <property type="evidence" value="ECO:0007669"/>
    <property type="project" value="InterPro"/>
</dbReference>
<dbReference type="PRINTS" id="PR00371">
    <property type="entry name" value="FPNCR"/>
</dbReference>
<name>A0A7V3YH79_9BACT</name>
<keyword evidence="1" id="KW-0001">2Fe-2S</keyword>
<keyword evidence="1" id="KW-0479">Metal-binding</keyword>
<comment type="caution">
    <text evidence="3">The sequence shown here is derived from an EMBL/GenBank/DDBJ whole genome shotgun (WGS) entry which is preliminary data.</text>
</comment>
<dbReference type="Pfam" id="PF00970">
    <property type="entry name" value="FAD_binding_6"/>
    <property type="match status" value="1"/>
</dbReference>
<dbReference type="SUPFAM" id="SSF52343">
    <property type="entry name" value="Ferredoxin reductase-like, C-terminal NADP-linked domain"/>
    <property type="match status" value="1"/>
</dbReference>
<dbReference type="InterPro" id="IPR039261">
    <property type="entry name" value="FNR_nucleotide-bd"/>
</dbReference>
<dbReference type="InterPro" id="IPR001433">
    <property type="entry name" value="OxRdtase_FAD/NAD-bd"/>
</dbReference>
<dbReference type="GO" id="GO:0006221">
    <property type="term" value="P:pyrimidine nucleotide biosynthetic process"/>
    <property type="evidence" value="ECO:0007669"/>
    <property type="project" value="InterPro"/>
</dbReference>
<dbReference type="Pfam" id="PF00175">
    <property type="entry name" value="NAD_binding_1"/>
    <property type="match status" value="1"/>
</dbReference>
<feature type="binding site" evidence="1">
    <location>
        <position position="249"/>
    </location>
    <ligand>
        <name>[2Fe-2S] cluster</name>
        <dbReference type="ChEBI" id="CHEBI:190135"/>
    </ligand>
</feature>
<sequence length="275" mass="30791">MPCEGIYTPCLLPIAEIVEETRDIKTFRIPRPEHFVYRPGQFAEIFVPGVGEAPFSISSSPTERTFLEFSIKRIGSVTQALHRLNPGDTVGLRGPYGNGFPVEELLGKHLLFVGGGIGLAPLRSLVNYVLSPEHRLSFGDVFILYGARTPQDLVFRWELERWRKREDLTLCLTVDEGNASWEGRVGLVPNVLREVFPFPCTGWVSIVCGPPIMIKFTIKALRELGFAPGDILTTLEMKMKCGLGKCGRCNIGPYYVCQDGPVFSYETLLEMPEEY</sequence>
<organism evidence="3">
    <name type="scientific">Candidatus Caldatribacterium californiense</name>
    <dbReference type="NCBI Taxonomy" id="1454726"/>
    <lineage>
        <taxon>Bacteria</taxon>
        <taxon>Pseudomonadati</taxon>
        <taxon>Atribacterota</taxon>
        <taxon>Atribacteria</taxon>
        <taxon>Atribacterales</taxon>
        <taxon>Candidatus Caldatribacteriaceae</taxon>
        <taxon>Candidatus Caldatribacterium</taxon>
    </lineage>
</organism>
<dbReference type="PANTHER" id="PTHR43513:SF1">
    <property type="entry name" value="ANAEROBIC SULFITE REDUCTASE SUBUNIT B"/>
    <property type="match status" value="1"/>
</dbReference>
<dbReference type="PIRSF" id="PIRSF006816">
    <property type="entry name" value="Cyc3_hyd_g"/>
    <property type="match status" value="1"/>
</dbReference>
<feature type="binding site" evidence="1">
    <location>
        <position position="246"/>
    </location>
    <ligand>
        <name>[2Fe-2S] cluster</name>
        <dbReference type="ChEBI" id="CHEBI:190135"/>
    </ligand>
</feature>
<evidence type="ECO:0000256" key="1">
    <source>
        <dbReference type="PIRSR" id="PIRSR006816-2"/>
    </source>
</evidence>
<dbReference type="InterPro" id="IPR017927">
    <property type="entry name" value="FAD-bd_FR_type"/>
</dbReference>
<dbReference type="PROSITE" id="PS51384">
    <property type="entry name" value="FAD_FR"/>
    <property type="match status" value="1"/>
</dbReference>
<proteinExistence type="predicted"/>
<dbReference type="AlphaFoldDB" id="A0A7V3YH79"/>
<dbReference type="GO" id="GO:0016491">
    <property type="term" value="F:oxidoreductase activity"/>
    <property type="evidence" value="ECO:0007669"/>
    <property type="project" value="InterPro"/>
</dbReference>
<protein>
    <submittedName>
        <fullName evidence="3">Hydrogenase</fullName>
    </submittedName>
</protein>
<dbReference type="EMBL" id="DTFV01000100">
    <property type="protein sequence ID" value="HGI31024.1"/>
    <property type="molecule type" value="Genomic_DNA"/>
</dbReference>
<dbReference type="Gene3D" id="2.40.30.10">
    <property type="entry name" value="Translation factors"/>
    <property type="match status" value="1"/>
</dbReference>
<dbReference type="Pfam" id="PF10418">
    <property type="entry name" value="DHODB_Fe-S_bind"/>
    <property type="match status" value="1"/>
</dbReference>
<dbReference type="InterPro" id="IPR008333">
    <property type="entry name" value="Cbr1-like_FAD-bd_dom"/>
</dbReference>
<feature type="binding site" evidence="1">
    <location>
        <position position="257"/>
    </location>
    <ligand>
        <name>[2Fe-2S] cluster</name>
        <dbReference type="ChEBI" id="CHEBI:190135"/>
    </ligand>
</feature>
<dbReference type="GO" id="GO:0046872">
    <property type="term" value="F:metal ion binding"/>
    <property type="evidence" value="ECO:0007669"/>
    <property type="project" value="UniProtKB-KW"/>
</dbReference>
<keyword evidence="1" id="KW-0408">Iron</keyword>
<dbReference type="InterPro" id="IPR019480">
    <property type="entry name" value="Dihydroorotate_DH_Fe-S-bd"/>
</dbReference>
<dbReference type="InterPro" id="IPR017938">
    <property type="entry name" value="Riboflavin_synthase-like_b-brl"/>
</dbReference>
<dbReference type="InterPro" id="IPR001709">
    <property type="entry name" value="Flavoprot_Pyr_Nucl_cyt_Rdtase"/>
</dbReference>
<feature type="binding site" evidence="1">
    <location>
        <position position="241"/>
    </location>
    <ligand>
        <name>[2Fe-2S] cluster</name>
        <dbReference type="ChEBI" id="CHEBI:190135"/>
    </ligand>
</feature>
<keyword evidence="1" id="KW-0411">Iron-sulfur</keyword>
<dbReference type="SUPFAM" id="SSF63380">
    <property type="entry name" value="Riboflavin synthase domain-like"/>
    <property type="match status" value="1"/>
</dbReference>
<evidence type="ECO:0000313" key="3">
    <source>
        <dbReference type="EMBL" id="HGI31024.1"/>
    </source>
</evidence>
<dbReference type="InterPro" id="IPR012165">
    <property type="entry name" value="Cyt_c3_hydrogenase_gsu"/>
</dbReference>
<dbReference type="Gene3D" id="3.40.50.80">
    <property type="entry name" value="Nucleotide-binding domain of ferredoxin-NADP reductase (FNR) module"/>
    <property type="match status" value="1"/>
</dbReference>
<dbReference type="PANTHER" id="PTHR43513">
    <property type="entry name" value="DIHYDROOROTATE DEHYDROGENASE B (NAD(+)), ELECTRON TRANSFER SUBUNIT"/>
    <property type="match status" value="1"/>
</dbReference>
<dbReference type="PRINTS" id="PR00410">
    <property type="entry name" value="PHEHYDRXLASE"/>
</dbReference>
<evidence type="ECO:0000259" key="2">
    <source>
        <dbReference type="PROSITE" id="PS51384"/>
    </source>
</evidence>